<feature type="compositionally biased region" description="Polar residues" evidence="6">
    <location>
        <begin position="920"/>
        <end position="946"/>
    </location>
</feature>
<feature type="compositionally biased region" description="Polar residues" evidence="6">
    <location>
        <begin position="890"/>
        <end position="913"/>
    </location>
</feature>
<evidence type="ECO:0000259" key="7">
    <source>
        <dbReference type="Pfam" id="PF01425"/>
    </source>
</evidence>
<feature type="compositionally biased region" description="Polar residues" evidence="6">
    <location>
        <begin position="842"/>
        <end position="855"/>
    </location>
</feature>
<keyword evidence="5" id="KW-0040">ANK repeat</keyword>
<dbReference type="GO" id="GO:0004040">
    <property type="term" value="F:amidase activity"/>
    <property type="evidence" value="ECO:0007669"/>
    <property type="project" value="UniProtKB-EC"/>
</dbReference>
<dbReference type="AlphaFoldDB" id="A0A9P7BFF1"/>
<dbReference type="Proteomes" id="UP000697127">
    <property type="component" value="Unassembled WGS sequence"/>
</dbReference>
<evidence type="ECO:0000256" key="5">
    <source>
        <dbReference type="PROSITE-ProRule" id="PRU00023"/>
    </source>
</evidence>
<dbReference type="InterPro" id="IPR023631">
    <property type="entry name" value="Amidase_dom"/>
</dbReference>
<dbReference type="InterPro" id="IPR002110">
    <property type="entry name" value="Ankyrin_rpt"/>
</dbReference>
<gene>
    <name evidence="8" type="ORF">C6P40_001477</name>
</gene>
<keyword evidence="4" id="KW-0378">Hydrolase</keyword>
<comment type="caution">
    <text evidence="8">The sequence shown here is derived from an EMBL/GenBank/DDBJ whole genome shotgun (WGS) entry which is preliminary data.</text>
</comment>
<evidence type="ECO:0000256" key="3">
    <source>
        <dbReference type="ARBA" id="ARBA00012922"/>
    </source>
</evidence>
<keyword evidence="9" id="KW-1185">Reference proteome</keyword>
<dbReference type="Pfam" id="PF12796">
    <property type="entry name" value="Ank_2"/>
    <property type="match status" value="1"/>
</dbReference>
<dbReference type="InterPro" id="IPR020556">
    <property type="entry name" value="Amidase_CS"/>
</dbReference>
<dbReference type="SUPFAM" id="SSF75304">
    <property type="entry name" value="Amidase signature (AS) enzymes"/>
    <property type="match status" value="1"/>
</dbReference>
<evidence type="ECO:0000256" key="1">
    <source>
        <dbReference type="ARBA" id="ARBA00001311"/>
    </source>
</evidence>
<dbReference type="PANTHER" id="PTHR46072">
    <property type="entry name" value="AMIDASE-RELATED-RELATED"/>
    <property type="match status" value="1"/>
</dbReference>
<evidence type="ECO:0000313" key="8">
    <source>
        <dbReference type="EMBL" id="KAG0688040.1"/>
    </source>
</evidence>
<dbReference type="EC" id="3.5.1.4" evidence="3"/>
<comment type="catalytic activity">
    <reaction evidence="1">
        <text>a monocarboxylic acid amide + H2O = a monocarboxylate + NH4(+)</text>
        <dbReference type="Rhea" id="RHEA:12020"/>
        <dbReference type="ChEBI" id="CHEBI:15377"/>
        <dbReference type="ChEBI" id="CHEBI:28938"/>
        <dbReference type="ChEBI" id="CHEBI:35757"/>
        <dbReference type="ChEBI" id="CHEBI:83628"/>
        <dbReference type="EC" id="3.5.1.4"/>
    </reaction>
</comment>
<dbReference type="PANTHER" id="PTHR46072:SF11">
    <property type="entry name" value="AMIDASE-RELATED"/>
    <property type="match status" value="1"/>
</dbReference>
<dbReference type="Gene3D" id="3.90.1300.10">
    <property type="entry name" value="Amidase signature (AS) domain"/>
    <property type="match status" value="1"/>
</dbReference>
<accession>A0A9P7BFF1</accession>
<dbReference type="SMART" id="SM00248">
    <property type="entry name" value="ANK"/>
    <property type="match status" value="4"/>
</dbReference>
<dbReference type="Pfam" id="PF00023">
    <property type="entry name" value="Ank"/>
    <property type="match status" value="1"/>
</dbReference>
<feature type="repeat" description="ANK" evidence="5">
    <location>
        <begin position="666"/>
        <end position="698"/>
    </location>
</feature>
<feature type="region of interest" description="Disordered" evidence="6">
    <location>
        <begin position="806"/>
        <end position="946"/>
    </location>
</feature>
<comment type="similarity">
    <text evidence="2">Belongs to the amidase family.</text>
</comment>
<protein>
    <recommendedName>
        <fullName evidence="3">amidase</fullName>
        <ecNumber evidence="3">3.5.1.4</ecNumber>
    </recommendedName>
</protein>
<feature type="compositionally biased region" description="Low complexity" evidence="6">
    <location>
        <begin position="869"/>
        <end position="882"/>
    </location>
</feature>
<feature type="compositionally biased region" description="Low complexity" evidence="6">
    <location>
        <begin position="812"/>
        <end position="829"/>
    </location>
</feature>
<evidence type="ECO:0000256" key="4">
    <source>
        <dbReference type="ARBA" id="ARBA00022801"/>
    </source>
</evidence>
<dbReference type="InterPro" id="IPR036770">
    <property type="entry name" value="Ankyrin_rpt-contain_sf"/>
</dbReference>
<organism evidence="8 9">
    <name type="scientific">Pichia californica</name>
    <dbReference type="NCBI Taxonomy" id="460514"/>
    <lineage>
        <taxon>Eukaryota</taxon>
        <taxon>Fungi</taxon>
        <taxon>Dikarya</taxon>
        <taxon>Ascomycota</taxon>
        <taxon>Saccharomycotina</taxon>
        <taxon>Pichiomycetes</taxon>
        <taxon>Pichiales</taxon>
        <taxon>Pichiaceae</taxon>
        <taxon>Pichia</taxon>
    </lineage>
</organism>
<evidence type="ECO:0000313" key="9">
    <source>
        <dbReference type="Proteomes" id="UP000697127"/>
    </source>
</evidence>
<dbReference type="Pfam" id="PF01425">
    <property type="entry name" value="Amidase"/>
    <property type="match status" value="1"/>
</dbReference>
<feature type="repeat" description="ANK" evidence="5">
    <location>
        <begin position="633"/>
        <end position="665"/>
    </location>
</feature>
<dbReference type="PROSITE" id="PS50088">
    <property type="entry name" value="ANK_REPEAT"/>
    <property type="match status" value="2"/>
</dbReference>
<reference evidence="8" key="1">
    <citation type="submission" date="2020-11" db="EMBL/GenBank/DDBJ databases">
        <title>Kefir isolates.</title>
        <authorList>
            <person name="Marcisauskas S."/>
            <person name="Kim Y."/>
            <person name="Blasche S."/>
        </authorList>
    </citation>
    <scope>NUCLEOTIDE SEQUENCE</scope>
    <source>
        <strain evidence="8">Olga-1</strain>
    </source>
</reference>
<sequence length="1042" mass="116117">MTESWEIIVSKKRKALKECIPKEWVIPNLKDDMLSKGFVNTSKYLDTIISNDEIKITTKTVPQLSKLISSGQLTSVEVTKAFAHRAMLAHQILNCCSEIFIDKALERAKYLDEIFEKTGKTIGILHGIPLSLKDQVDLKGIPSSIGYVSLANIKKTENSLLADKLLEVGAIFFVKTCVPMAMMAPETESNLYPYTHSAVNINLSSGGSSGGEGALIGAGGARIGFGTDIGGSIRIPSTYNGIFSIKPSVGRVSYLRVSNSYESQECVPSVIGPMAQTLEEVEFMMKIITSTKCWLYDPKVLPLEWRDYEISNIEKLKIGIWYDSGNVEPMPAITRVLGEVAEDLGKLDNIEVIKVQWPDHPRLITALFNVYGADGCKEIINECKKSGEPIHKLLEYLVGTETKTALNINEWWDLCKEVYLIKQVYLKFWADNELDAIIAPVMANTSVMPYDFACLDYTGVCNLCDCSGVVIPLGEVDASIDILKERPARSDIEEKIRSQYNPKTFDGMPDNYFITSRLLKRFPLLLDNIDPSNGWSNLHYSAYHNNYQICELLLKYIHSRFISTSLKLSNQDNSIKLKSKGSSLYNQITNEDEIKLTFDKQTVLHIACLGNSAATLNLLLSYFNVCIDQRDNNGYTPTHICCIKGYSDCLSILLEKGSYPNIQDTDGDTPLHKAFQYSNIKCIGILLKYNADDQLLNNVGWKPTDVAFNNDVIQEYKNFKSSISSNSSLTTVHCLNDSDLITKTPQTKYAPIKVTQNNVSSISFLPSNHNSSLSNYQTRINLPPIQPRKYSLSSMLSDEYVDKFDSHEDSRSSTSSKNSRNSSPSCSSCNHNLLLPRKSPSIVPQDSNHQLNSKRYPQPPLLSANPNQSPSISSPRRSTISHSVHDSPTSKRSSLSTRTFRSNSQISDNTSPIKTDYPQLIQQTTGSSLVKSGNSTPRHSLQSGYRTINSSYPIPLQVEEASSKLHDLKLKNVDRLKLDTKLGNIINNTSQENLISSPTSLHINSSNLMTDNTDNKNNSLDLTKRSKILSIPILSSRVRHNS</sequence>
<evidence type="ECO:0000256" key="6">
    <source>
        <dbReference type="SAM" id="MobiDB-lite"/>
    </source>
</evidence>
<feature type="domain" description="Amidase" evidence="7">
    <location>
        <begin position="77"/>
        <end position="478"/>
    </location>
</feature>
<dbReference type="InterPro" id="IPR036928">
    <property type="entry name" value="AS_sf"/>
</dbReference>
<dbReference type="PROSITE" id="PS00571">
    <property type="entry name" value="AMIDASES"/>
    <property type="match status" value="1"/>
</dbReference>
<dbReference type="PROSITE" id="PS50297">
    <property type="entry name" value="ANK_REP_REGION"/>
    <property type="match status" value="2"/>
</dbReference>
<dbReference type="EMBL" id="PUHW01000189">
    <property type="protein sequence ID" value="KAG0688040.1"/>
    <property type="molecule type" value="Genomic_DNA"/>
</dbReference>
<dbReference type="Gene3D" id="1.25.40.20">
    <property type="entry name" value="Ankyrin repeat-containing domain"/>
    <property type="match status" value="1"/>
</dbReference>
<dbReference type="SUPFAM" id="SSF48403">
    <property type="entry name" value="Ankyrin repeat"/>
    <property type="match status" value="1"/>
</dbReference>
<evidence type="ECO:0000256" key="2">
    <source>
        <dbReference type="ARBA" id="ARBA00009199"/>
    </source>
</evidence>
<name>A0A9P7BFF1_9ASCO</name>
<proteinExistence type="inferred from homology"/>